<evidence type="ECO:0000313" key="2">
    <source>
        <dbReference type="EMBL" id="TPX31315.1"/>
    </source>
</evidence>
<dbReference type="EMBL" id="QEAO01000047">
    <property type="protein sequence ID" value="TPX31315.1"/>
    <property type="molecule type" value="Genomic_DNA"/>
</dbReference>
<organism evidence="2 3">
    <name type="scientific">Synchytrium microbalum</name>
    <dbReference type="NCBI Taxonomy" id="1806994"/>
    <lineage>
        <taxon>Eukaryota</taxon>
        <taxon>Fungi</taxon>
        <taxon>Fungi incertae sedis</taxon>
        <taxon>Chytridiomycota</taxon>
        <taxon>Chytridiomycota incertae sedis</taxon>
        <taxon>Chytridiomycetes</taxon>
        <taxon>Synchytriales</taxon>
        <taxon>Synchytriaceae</taxon>
        <taxon>Synchytrium</taxon>
    </lineage>
</organism>
<dbReference type="PANTHER" id="PTHR46465">
    <property type="entry name" value="LATERAL SIGNALING TARGET PROTEIN 2 HOMOLOG"/>
    <property type="match status" value="1"/>
</dbReference>
<gene>
    <name evidence="2" type="ORF">SmJEL517_g05335</name>
</gene>
<dbReference type="OrthoDB" id="20035at2759"/>
<comment type="caution">
    <text evidence="2">The sequence shown here is derived from an EMBL/GenBank/DDBJ whole genome shotgun (WGS) entry which is preliminary data.</text>
</comment>
<feature type="compositionally biased region" description="Polar residues" evidence="1">
    <location>
        <begin position="27"/>
        <end position="38"/>
    </location>
</feature>
<name>A0A507C167_9FUNG</name>
<accession>A0A507C167</accession>
<feature type="region of interest" description="Disordered" evidence="1">
    <location>
        <begin position="1"/>
        <end position="38"/>
    </location>
</feature>
<keyword evidence="3" id="KW-1185">Reference proteome</keyword>
<sequence>MAANPPSSPHRPNSSNQSLAPRRRENNTQMPSTAPASSSNIATIFNYKQWGRRSRRIPRLNESHPLSLFIHSDEQLTKAIKSLHKVRDPASLKFRHKCESVHRTQRLLLESIHLVYSECDISIRADKTYRSRLPPEDQRELEGGFSENILFAAQALARGFRIRGIESFTNELVEPARNLCAAMEALRFVFRMRRVGKDNTELPYSDLEAVLKDFDQAWAVFEQHICFCYFTVTYTGRPGRTDETDMFQVLMSETIMRAISEGLITRSQLAEFDPSVIIGVPRLTIICGLIHMPDCVSMTDAESGFRWFRTKATILKKVQSELRRMGPVAVRQLERMLVAGSDQVPDEPSAIVNVGVPDCGVDDAATVVGDDTTFLATIEEEACETTQLRPPPYNNIVPNGDDATTMTTTTPTLKRKSPGRIITRPDSTKFDTHNNKPEQTGASIAPAAEPNSPRPPITSPSTKQDDDSTKTTDSGVALETEERDLPPIPIEPRSSSLRISKEALQKLFTAVCSVADDLQSGTKAKECTDLLQRVFVMHADEEGDK</sequence>
<protein>
    <submittedName>
        <fullName evidence="2">Uncharacterized protein</fullName>
    </submittedName>
</protein>
<proteinExistence type="predicted"/>
<dbReference type="GO" id="GO:0031901">
    <property type="term" value="C:early endosome membrane"/>
    <property type="evidence" value="ECO:0007669"/>
    <property type="project" value="TreeGrafter"/>
</dbReference>
<dbReference type="InterPro" id="IPR051118">
    <property type="entry name" value="LST-2"/>
</dbReference>
<dbReference type="PANTHER" id="PTHR46465:SF2">
    <property type="entry name" value="LATERAL SIGNALING TARGET PROTEIN 2 HOMOLOG"/>
    <property type="match status" value="1"/>
</dbReference>
<dbReference type="GeneID" id="42006558"/>
<dbReference type="RefSeq" id="XP_031022774.1">
    <property type="nucleotide sequence ID" value="XM_031171261.1"/>
</dbReference>
<reference evidence="2 3" key="1">
    <citation type="journal article" date="2019" name="Sci. Rep.">
        <title>Comparative genomics of chytrid fungi reveal insights into the obligate biotrophic and pathogenic lifestyle of Synchytrium endobioticum.</title>
        <authorList>
            <person name="van de Vossenberg B.T.L.H."/>
            <person name="Warris S."/>
            <person name="Nguyen H.D.T."/>
            <person name="van Gent-Pelzer M.P.E."/>
            <person name="Joly D.L."/>
            <person name="van de Geest H.C."/>
            <person name="Bonants P.J.M."/>
            <person name="Smith D.S."/>
            <person name="Levesque C.A."/>
            <person name="van der Lee T.A.J."/>
        </authorList>
    </citation>
    <scope>NUCLEOTIDE SEQUENCE [LARGE SCALE GENOMIC DNA]</scope>
    <source>
        <strain evidence="2 3">JEL517</strain>
    </source>
</reference>
<feature type="region of interest" description="Disordered" evidence="1">
    <location>
        <begin position="388"/>
        <end position="494"/>
    </location>
</feature>
<feature type="compositionally biased region" description="Basic and acidic residues" evidence="1">
    <location>
        <begin position="426"/>
        <end position="436"/>
    </location>
</feature>
<dbReference type="Proteomes" id="UP000319731">
    <property type="component" value="Unassembled WGS sequence"/>
</dbReference>
<evidence type="ECO:0000256" key="1">
    <source>
        <dbReference type="SAM" id="MobiDB-lite"/>
    </source>
</evidence>
<evidence type="ECO:0000313" key="3">
    <source>
        <dbReference type="Proteomes" id="UP000319731"/>
    </source>
</evidence>
<dbReference type="AlphaFoldDB" id="A0A507C167"/>